<dbReference type="SMART" id="SM00244">
    <property type="entry name" value="PHB"/>
    <property type="match status" value="1"/>
</dbReference>
<dbReference type="NCBIfam" id="TIGR01933">
    <property type="entry name" value="hflK"/>
    <property type="match status" value="1"/>
</dbReference>
<comment type="caution">
    <text evidence="8">The sequence shown here is derived from an EMBL/GenBank/DDBJ whole genome shotgun (WGS) entry which is preliminary data.</text>
</comment>
<accession>A0A368BNN5</accession>
<name>A0A368BNN5_9GAMM</name>
<protein>
    <recommendedName>
        <fullName evidence="6">Protein HflK</fullName>
    </recommendedName>
</protein>
<dbReference type="SUPFAM" id="SSF117892">
    <property type="entry name" value="Band 7/SPFH domain"/>
    <property type="match status" value="1"/>
</dbReference>
<dbReference type="InterPro" id="IPR010201">
    <property type="entry name" value="HflK"/>
</dbReference>
<evidence type="ECO:0000256" key="4">
    <source>
        <dbReference type="ARBA" id="ARBA00022989"/>
    </source>
</evidence>
<keyword evidence="4 6" id="KW-1133">Transmembrane helix</keyword>
<dbReference type="PRINTS" id="PR00721">
    <property type="entry name" value="STOMATIN"/>
</dbReference>
<keyword evidence="8" id="KW-0378">Hydrolase</keyword>
<dbReference type="InterPro" id="IPR050710">
    <property type="entry name" value="Band7/mec-2_domain"/>
</dbReference>
<evidence type="ECO:0000256" key="2">
    <source>
        <dbReference type="ARBA" id="ARBA00006971"/>
    </source>
</evidence>
<evidence type="ECO:0000256" key="5">
    <source>
        <dbReference type="ARBA" id="ARBA00023136"/>
    </source>
</evidence>
<dbReference type="EMBL" id="QOPC01000006">
    <property type="protein sequence ID" value="RCL38938.1"/>
    <property type="molecule type" value="Genomic_DNA"/>
</dbReference>
<comment type="subcellular location">
    <subcellularLocation>
        <location evidence="1">Membrane</location>
        <topology evidence="1">Single-pass membrane protein</topology>
    </subcellularLocation>
</comment>
<evidence type="ECO:0000256" key="1">
    <source>
        <dbReference type="ARBA" id="ARBA00004167"/>
    </source>
</evidence>
<dbReference type="CDD" id="cd03404">
    <property type="entry name" value="SPFH_HflK"/>
    <property type="match status" value="1"/>
</dbReference>
<dbReference type="GO" id="GO:0008233">
    <property type="term" value="F:peptidase activity"/>
    <property type="evidence" value="ECO:0007669"/>
    <property type="project" value="UniProtKB-KW"/>
</dbReference>
<dbReference type="GO" id="GO:0016020">
    <property type="term" value="C:membrane"/>
    <property type="evidence" value="ECO:0007669"/>
    <property type="project" value="UniProtKB-SubCell"/>
</dbReference>
<comment type="similarity">
    <text evidence="2 6">Belongs to the band 7/mec-2 family. HflK subfamily.</text>
</comment>
<keyword evidence="5 6" id="KW-0472">Membrane</keyword>
<evidence type="ECO:0000313" key="8">
    <source>
        <dbReference type="EMBL" id="RCL38938.1"/>
    </source>
</evidence>
<evidence type="ECO:0000256" key="6">
    <source>
        <dbReference type="RuleBase" id="RU364113"/>
    </source>
</evidence>
<proteinExistence type="inferred from homology"/>
<feature type="domain" description="Band 7" evidence="7">
    <location>
        <begin position="71"/>
        <end position="231"/>
    </location>
</feature>
<dbReference type="AlphaFoldDB" id="A0A368BNN5"/>
<keyword evidence="8" id="KW-0645">Protease</keyword>
<dbReference type="InterPro" id="IPR036013">
    <property type="entry name" value="Band_7/SPFH_dom_sf"/>
</dbReference>
<dbReference type="PANTHER" id="PTHR43327:SF2">
    <property type="entry name" value="MODULATOR OF FTSH PROTEASE HFLK"/>
    <property type="match status" value="1"/>
</dbReference>
<dbReference type="Gene3D" id="3.30.479.30">
    <property type="entry name" value="Band 7 domain"/>
    <property type="match status" value="1"/>
</dbReference>
<comment type="function">
    <text evidence="6">HflC and HflK could encode or regulate a protease.</text>
</comment>
<organism evidence="8 9">
    <name type="scientific">SAR86 cluster bacterium</name>
    <dbReference type="NCBI Taxonomy" id="2030880"/>
    <lineage>
        <taxon>Bacteria</taxon>
        <taxon>Pseudomonadati</taxon>
        <taxon>Pseudomonadota</taxon>
        <taxon>Gammaproteobacteria</taxon>
        <taxon>SAR86 cluster</taxon>
    </lineage>
</organism>
<dbReference type="GO" id="GO:0006508">
    <property type="term" value="P:proteolysis"/>
    <property type="evidence" value="ECO:0007669"/>
    <property type="project" value="UniProtKB-KW"/>
</dbReference>
<evidence type="ECO:0000256" key="3">
    <source>
        <dbReference type="ARBA" id="ARBA00022692"/>
    </source>
</evidence>
<dbReference type="Proteomes" id="UP000253032">
    <property type="component" value="Unassembled WGS sequence"/>
</dbReference>
<gene>
    <name evidence="8" type="primary">hflK</name>
    <name evidence="8" type="ORF">DBW98_01720</name>
</gene>
<dbReference type="PANTHER" id="PTHR43327">
    <property type="entry name" value="STOMATIN-LIKE PROTEIN 2, MITOCHONDRIAL"/>
    <property type="match status" value="1"/>
</dbReference>
<reference evidence="8 9" key="1">
    <citation type="journal article" date="2018" name="Microbiome">
        <title>Fine metagenomic profile of the Mediterranean stratified and mixed water columns revealed by assembly and recruitment.</title>
        <authorList>
            <person name="Haro-Moreno J.M."/>
            <person name="Lopez-Perez M."/>
            <person name="De La Torre J.R."/>
            <person name="Picazo A."/>
            <person name="Camacho A."/>
            <person name="Rodriguez-Valera F."/>
        </authorList>
    </citation>
    <scope>NUCLEOTIDE SEQUENCE [LARGE SCALE GENOMIC DNA]</scope>
    <source>
        <strain evidence="8">MED-G84</strain>
    </source>
</reference>
<dbReference type="InterPro" id="IPR001107">
    <property type="entry name" value="Band_7"/>
</dbReference>
<keyword evidence="3 6" id="KW-0812">Transmembrane</keyword>
<sequence length="345" mass="38924">MNWDNQNNQDPWGRKDQDEVSFDDLIKKFSVMFSKKGSGSNGSSGGDGFNIPSKKIFLYGFFGFLVIYASMSIYQLDSPERAIVLRFGEYHAETGEGLNFMLAGIDERYVENVALTRRYSQTANMLTKDENLVDVTISVQYRIKNLKDFVLNVRDPESSLREATESSLRHVVGDNTLEETLTTGREQIAQDVDTRLQSYLDLYQTGLIVQQVNIEKTDPPSAVKASFDDVVAAREDKVKLQNEAERYGLSVVPEARGQAFARIQAAEAYKEEVVANAEGEAVRFDKLLAEYEKAPKVTRDRLYLDALQGLYSNSTKVLMDVEGGNNLMYLPLDKILEQNRPSEED</sequence>
<dbReference type="InterPro" id="IPR001972">
    <property type="entry name" value="Stomatin_HflK_fam"/>
</dbReference>
<evidence type="ECO:0000313" key="9">
    <source>
        <dbReference type="Proteomes" id="UP000253032"/>
    </source>
</evidence>
<comment type="subunit">
    <text evidence="6">HflC and HflK may interact to form a multimeric complex.</text>
</comment>
<evidence type="ECO:0000259" key="7">
    <source>
        <dbReference type="SMART" id="SM00244"/>
    </source>
</evidence>
<dbReference type="Pfam" id="PF01145">
    <property type="entry name" value="Band_7"/>
    <property type="match status" value="1"/>
</dbReference>
<feature type="transmembrane region" description="Helical" evidence="6">
    <location>
        <begin position="56"/>
        <end position="76"/>
    </location>
</feature>